<dbReference type="Proteomes" id="UP001059934">
    <property type="component" value="Chromosome"/>
</dbReference>
<comment type="pathway">
    <text evidence="2 13">Glycolipid biosynthesis; lipid IV(A) biosynthesis; lipid IV(A) from (3R)-3-hydroxytetradecanoyl-[acyl-carrier-protein] and UDP-N-acetyl-alpha-D-glucosamine: step 6/6.</text>
</comment>
<dbReference type="HAMAP" id="MF_00409">
    <property type="entry name" value="LpxK"/>
    <property type="match status" value="1"/>
</dbReference>
<evidence type="ECO:0000256" key="1">
    <source>
        <dbReference type="ARBA" id="ARBA00002274"/>
    </source>
</evidence>
<dbReference type="GO" id="GO:0009029">
    <property type="term" value="F:lipid-A 4'-kinase activity"/>
    <property type="evidence" value="ECO:0007669"/>
    <property type="project" value="UniProtKB-EC"/>
</dbReference>
<dbReference type="EC" id="2.7.1.130" evidence="3 13"/>
<evidence type="ECO:0000313" key="14">
    <source>
        <dbReference type="EMBL" id="UVW34041.1"/>
    </source>
</evidence>
<evidence type="ECO:0000256" key="4">
    <source>
        <dbReference type="ARBA" id="ARBA00016436"/>
    </source>
</evidence>
<accession>A0ABY5TLQ2</accession>
<evidence type="ECO:0000256" key="11">
    <source>
        <dbReference type="ARBA" id="ARBA00023098"/>
    </source>
</evidence>
<name>A0ABY5TLQ2_9GAMM</name>
<evidence type="ECO:0000256" key="10">
    <source>
        <dbReference type="ARBA" id="ARBA00022840"/>
    </source>
</evidence>
<keyword evidence="8 13" id="KW-0547">Nucleotide-binding</keyword>
<dbReference type="NCBIfam" id="TIGR00682">
    <property type="entry name" value="lpxK"/>
    <property type="match status" value="1"/>
</dbReference>
<evidence type="ECO:0000256" key="5">
    <source>
        <dbReference type="ARBA" id="ARBA00022516"/>
    </source>
</evidence>
<keyword evidence="11 13" id="KW-0443">Lipid metabolism</keyword>
<comment type="similarity">
    <text evidence="13">Belongs to the LpxK family.</text>
</comment>
<dbReference type="PANTHER" id="PTHR42724">
    <property type="entry name" value="TETRAACYLDISACCHARIDE 4'-KINASE"/>
    <property type="match status" value="1"/>
</dbReference>
<organism evidence="14 15">
    <name type="scientific">SAR92 clade bacterium H455</name>
    <dbReference type="NCBI Taxonomy" id="2974818"/>
    <lineage>
        <taxon>Bacteria</taxon>
        <taxon>Pseudomonadati</taxon>
        <taxon>Pseudomonadota</taxon>
        <taxon>Gammaproteobacteria</taxon>
        <taxon>Cellvibrionales</taxon>
        <taxon>Porticoccaceae</taxon>
        <taxon>SAR92 clade</taxon>
    </lineage>
</organism>
<keyword evidence="15" id="KW-1185">Reference proteome</keyword>
<dbReference type="EMBL" id="CP103416">
    <property type="protein sequence ID" value="UVW34041.1"/>
    <property type="molecule type" value="Genomic_DNA"/>
</dbReference>
<evidence type="ECO:0000256" key="2">
    <source>
        <dbReference type="ARBA" id="ARBA00004870"/>
    </source>
</evidence>
<evidence type="ECO:0000256" key="7">
    <source>
        <dbReference type="ARBA" id="ARBA00022679"/>
    </source>
</evidence>
<evidence type="ECO:0000256" key="3">
    <source>
        <dbReference type="ARBA" id="ARBA00012071"/>
    </source>
</evidence>
<dbReference type="PANTHER" id="PTHR42724:SF1">
    <property type="entry name" value="TETRAACYLDISACCHARIDE 4'-KINASE, MITOCHONDRIAL-RELATED"/>
    <property type="match status" value="1"/>
</dbReference>
<keyword evidence="7 13" id="KW-0808">Transferase</keyword>
<evidence type="ECO:0000256" key="8">
    <source>
        <dbReference type="ARBA" id="ARBA00022741"/>
    </source>
</evidence>
<keyword evidence="9 13" id="KW-0418">Kinase</keyword>
<reference evidence="14" key="1">
    <citation type="submission" date="2022-08" db="EMBL/GenBank/DDBJ databases">
        <title>Catabolic pathway analysis in culturable SAR92 clade bacteria reveals their overlooked roles in DMSP degradation in coastal seas.</title>
        <authorList>
            <person name="He X."/>
            <person name="Zhang X."/>
            <person name="Zhang Y."/>
        </authorList>
    </citation>
    <scope>NUCLEOTIDE SEQUENCE</scope>
    <source>
        <strain evidence="14">H455</strain>
    </source>
</reference>
<evidence type="ECO:0000256" key="6">
    <source>
        <dbReference type="ARBA" id="ARBA00022556"/>
    </source>
</evidence>
<keyword evidence="10 13" id="KW-0067">ATP-binding</keyword>
<dbReference type="Pfam" id="PF02606">
    <property type="entry name" value="LpxK"/>
    <property type="match status" value="1"/>
</dbReference>
<evidence type="ECO:0000256" key="9">
    <source>
        <dbReference type="ARBA" id="ARBA00022777"/>
    </source>
</evidence>
<comment type="catalytic activity">
    <reaction evidence="13">
        <text>a lipid A disaccharide + ATP = a lipid IVA + ADP + H(+)</text>
        <dbReference type="Rhea" id="RHEA:67840"/>
        <dbReference type="ChEBI" id="CHEBI:15378"/>
        <dbReference type="ChEBI" id="CHEBI:30616"/>
        <dbReference type="ChEBI" id="CHEBI:176343"/>
        <dbReference type="ChEBI" id="CHEBI:176425"/>
        <dbReference type="ChEBI" id="CHEBI:456216"/>
        <dbReference type="EC" id="2.7.1.130"/>
    </reaction>
</comment>
<sequence>MSLEQRITRAWQQDSHWLKLLLPLSWLFRVISSWRRHYLQSRYQGQCFDAPVVIVGNISVGGSGKTPLILALISACKQRGFKPGVVSRGYGGKAPSYPLAVTAETSVAESGDEPLLIAKLAQCPVVVHADRNAAVAHLLSHNDCDLVFSDDGLQHYRLHRDIEIVVVDGQRGFGNGRCLPAGPLRESPRRLQQADFVVVNGGTGAALVSGNIPSAQMQIAPRRMTQLNSGISQSIGQWLIEHQVKTVHAVAAIGNPQRFADTLASLGLEVELHSHDDHQALAAGDLSFEDDLAVIVTAKDAVKLRGSGPNQRHGNDSIANNIWVLEIEAQIESDFIDRLVGQLQSLKTAD</sequence>
<keyword evidence="6 13" id="KW-0441">Lipid A biosynthesis</keyword>
<proteinExistence type="inferred from homology"/>
<evidence type="ECO:0000256" key="12">
    <source>
        <dbReference type="ARBA" id="ARBA00029757"/>
    </source>
</evidence>
<keyword evidence="5 13" id="KW-0444">Lipid biosynthesis</keyword>
<dbReference type="InterPro" id="IPR003758">
    <property type="entry name" value="LpxK"/>
</dbReference>
<dbReference type="SUPFAM" id="SSF52540">
    <property type="entry name" value="P-loop containing nucleoside triphosphate hydrolases"/>
    <property type="match status" value="1"/>
</dbReference>
<protein>
    <recommendedName>
        <fullName evidence="4 13">Tetraacyldisaccharide 4'-kinase</fullName>
        <ecNumber evidence="3 13">2.7.1.130</ecNumber>
    </recommendedName>
    <alternativeName>
        <fullName evidence="12 13">Lipid A 4'-kinase</fullName>
    </alternativeName>
</protein>
<evidence type="ECO:0000313" key="15">
    <source>
        <dbReference type="Proteomes" id="UP001059934"/>
    </source>
</evidence>
<dbReference type="InterPro" id="IPR027417">
    <property type="entry name" value="P-loop_NTPase"/>
</dbReference>
<gene>
    <name evidence="13 14" type="primary">lpxK</name>
    <name evidence="14" type="ORF">NYF23_08335</name>
</gene>
<comment type="function">
    <text evidence="1 13">Transfers the gamma-phosphate of ATP to the 4'-position of a tetraacyldisaccharide 1-phosphate intermediate (termed DS-1-P) to form tetraacyldisaccharide 1,4'-bis-phosphate (lipid IVA).</text>
</comment>
<feature type="binding site" evidence="13">
    <location>
        <begin position="59"/>
        <end position="66"/>
    </location>
    <ligand>
        <name>ATP</name>
        <dbReference type="ChEBI" id="CHEBI:30616"/>
    </ligand>
</feature>
<dbReference type="CDD" id="cd01983">
    <property type="entry name" value="SIMIBI"/>
    <property type="match status" value="1"/>
</dbReference>
<evidence type="ECO:0000256" key="13">
    <source>
        <dbReference type="HAMAP-Rule" id="MF_00409"/>
    </source>
</evidence>